<evidence type="ECO:0000256" key="2">
    <source>
        <dbReference type="SAM" id="Phobius"/>
    </source>
</evidence>
<dbReference type="AlphaFoldDB" id="I4B5F5"/>
<reference evidence="5 6" key="1">
    <citation type="submission" date="2012-06" db="EMBL/GenBank/DDBJ databases">
        <title>The complete chromosome of genome of Turneriella parva DSM 21527.</title>
        <authorList>
            <consortium name="US DOE Joint Genome Institute (JGI-PGF)"/>
            <person name="Lucas S."/>
            <person name="Han J."/>
            <person name="Lapidus A."/>
            <person name="Bruce D."/>
            <person name="Goodwin L."/>
            <person name="Pitluck S."/>
            <person name="Peters L."/>
            <person name="Kyrpides N."/>
            <person name="Mavromatis K."/>
            <person name="Ivanova N."/>
            <person name="Mikhailova N."/>
            <person name="Chertkov O."/>
            <person name="Detter J.C."/>
            <person name="Tapia R."/>
            <person name="Han C."/>
            <person name="Land M."/>
            <person name="Hauser L."/>
            <person name="Markowitz V."/>
            <person name="Cheng J.-F."/>
            <person name="Hugenholtz P."/>
            <person name="Woyke T."/>
            <person name="Wu D."/>
            <person name="Gronow S."/>
            <person name="Wellnitz S."/>
            <person name="Brambilla E."/>
            <person name="Klenk H.-P."/>
            <person name="Eisen J.A."/>
        </authorList>
    </citation>
    <scope>NUCLEOTIDE SEQUENCE [LARGE SCALE GENOMIC DNA]</scope>
    <source>
        <strain evidence="6">ATCC BAA-1111 / DSM 21527 / NCTC 11395 / H</strain>
    </source>
</reference>
<keyword evidence="3" id="KW-0732">Signal</keyword>
<evidence type="ECO:0000313" key="5">
    <source>
        <dbReference type="EMBL" id="AFM12512.1"/>
    </source>
</evidence>
<evidence type="ECO:0000259" key="4">
    <source>
        <dbReference type="SMART" id="SM00331"/>
    </source>
</evidence>
<evidence type="ECO:0000256" key="3">
    <source>
        <dbReference type="SAM" id="SignalP"/>
    </source>
</evidence>
<keyword evidence="2" id="KW-1133">Transmembrane helix</keyword>
<feature type="chain" id="PRO_5003686328" evidence="3">
    <location>
        <begin position="21"/>
        <end position="629"/>
    </location>
</feature>
<dbReference type="RefSeq" id="WP_014803021.1">
    <property type="nucleotide sequence ID" value="NC_018020.1"/>
</dbReference>
<dbReference type="Gene3D" id="3.60.40.10">
    <property type="entry name" value="PPM-type phosphatase domain"/>
    <property type="match status" value="1"/>
</dbReference>
<dbReference type="GO" id="GO:0016791">
    <property type="term" value="F:phosphatase activity"/>
    <property type="evidence" value="ECO:0007669"/>
    <property type="project" value="TreeGrafter"/>
</dbReference>
<organism evidence="5 6">
    <name type="scientific">Turneriella parva (strain ATCC BAA-1111 / DSM 21527 / NCTC 11395 / H)</name>
    <name type="common">Leptospira parva</name>
    <dbReference type="NCBI Taxonomy" id="869212"/>
    <lineage>
        <taxon>Bacteria</taxon>
        <taxon>Pseudomonadati</taxon>
        <taxon>Spirochaetota</taxon>
        <taxon>Spirochaetia</taxon>
        <taxon>Leptospirales</taxon>
        <taxon>Leptospiraceae</taxon>
        <taxon>Turneriella</taxon>
    </lineage>
</organism>
<dbReference type="InterPro" id="IPR011622">
    <property type="entry name" value="7TMR_DISM_rcpt_extracell_dom2"/>
</dbReference>
<dbReference type="InterPro" id="IPR011623">
    <property type="entry name" value="7TMR_DISM_rcpt_extracell_dom1"/>
</dbReference>
<feature type="transmembrane region" description="Helical" evidence="2">
    <location>
        <begin position="356"/>
        <end position="374"/>
    </location>
</feature>
<dbReference type="InterPro" id="IPR052016">
    <property type="entry name" value="Bact_Sigma-Reg"/>
</dbReference>
<feature type="transmembrane region" description="Helical" evidence="2">
    <location>
        <begin position="240"/>
        <end position="257"/>
    </location>
</feature>
<keyword evidence="2" id="KW-0472">Membrane</keyword>
<dbReference type="InterPro" id="IPR001932">
    <property type="entry name" value="PPM-type_phosphatase-like_dom"/>
</dbReference>
<feature type="transmembrane region" description="Helical" evidence="2">
    <location>
        <begin position="208"/>
        <end position="228"/>
    </location>
</feature>
<dbReference type="OrthoDB" id="342835at2"/>
<keyword evidence="2" id="KW-0812">Transmembrane</keyword>
<proteinExistence type="predicted"/>
<dbReference type="HOGENOM" id="CLU_440704_0_0_12"/>
<dbReference type="KEGG" id="tpx:Turpa_1865"/>
<keyword evidence="6" id="KW-1185">Reference proteome</keyword>
<name>I4B5F5_TURPD</name>
<gene>
    <name evidence="5" type="ordered locus">Turpa_1865</name>
</gene>
<feature type="transmembrane region" description="Helical" evidence="2">
    <location>
        <begin position="303"/>
        <end position="319"/>
    </location>
</feature>
<sequence length="629" mass="69255">MKAASFAFTFLLAIAGLAAADQPRLHIDGAFQVKDAAGYLYFRLTQQDIEGVMQPESAWLPLTAPVVQERFSGDRLWLRISLVNDKNFPANLVLVAGEARTDKTHFYLYQAGSLQSAHAGGDLITRNSRPDFLAARFAFTLAPNSEAQIFVLVENPVDLAADFTLLRDSAFAEFGGRTYLIQGIFFGAIMVLLLFYGAIYLSKRSRIVAAYFWYLVAAGVFFAARTGLLYQHVGYLSAEIMNVLVAPLPGVIYAAGIRFTRAFLELARGSTSDKILRTAQYVALVPVPLAFVSRHLTRDACDWLSLILGPGLLLYVWLIRREARKSNLFLLGWCWPILVSLLQYTGFDSSYLLRNVLLQAAMLVEFVLFAIFVGRDISRFEIERSQQSVNLLMLQEDLEQARRVHETLLPVGTPDFAGLAIAQLYRPMSELGGDYYDWFRLSEQRTVLIVADVTGHGLPAALDAAVVHIAFQTAVVEADDAAAILSAMNARLIAQGIDRCVSAVCAVYDHATKTCEIALAGHPQAIVVSGNRALPVGEYGPLLGFTHHSEYISSRVSLRAGDRLFLCTDGAYEIPESEADDEHIQFAEMLASKSHLPLAAALEATLEHFDALRQNKSSDDVTLLGAEVK</sequence>
<evidence type="ECO:0000313" key="6">
    <source>
        <dbReference type="Proteomes" id="UP000006048"/>
    </source>
</evidence>
<dbReference type="InterPro" id="IPR036457">
    <property type="entry name" value="PPM-type-like_dom_sf"/>
</dbReference>
<evidence type="ECO:0000256" key="1">
    <source>
        <dbReference type="ARBA" id="ARBA00022801"/>
    </source>
</evidence>
<dbReference type="SMART" id="SM00331">
    <property type="entry name" value="PP2C_SIG"/>
    <property type="match status" value="1"/>
</dbReference>
<dbReference type="Gene3D" id="2.60.40.2380">
    <property type="match status" value="1"/>
</dbReference>
<protein>
    <submittedName>
        <fullName evidence="5">Protein serine/threonine phosphatase</fullName>
    </submittedName>
</protein>
<dbReference type="PANTHER" id="PTHR43156:SF2">
    <property type="entry name" value="STAGE II SPORULATION PROTEIN E"/>
    <property type="match status" value="1"/>
</dbReference>
<dbReference type="Pfam" id="PF07696">
    <property type="entry name" value="7TMR-DISMED2"/>
    <property type="match status" value="1"/>
</dbReference>
<dbReference type="Pfam" id="PF07228">
    <property type="entry name" value="SpoIIE"/>
    <property type="match status" value="1"/>
</dbReference>
<accession>I4B5F5</accession>
<feature type="transmembrane region" description="Helical" evidence="2">
    <location>
        <begin position="326"/>
        <end position="344"/>
    </location>
</feature>
<dbReference type="Proteomes" id="UP000006048">
    <property type="component" value="Chromosome"/>
</dbReference>
<dbReference type="EMBL" id="CP002959">
    <property type="protein sequence ID" value="AFM12512.1"/>
    <property type="molecule type" value="Genomic_DNA"/>
</dbReference>
<dbReference type="Pfam" id="PF07695">
    <property type="entry name" value="7TMR-DISM_7TM"/>
    <property type="match status" value="1"/>
</dbReference>
<keyword evidence="1" id="KW-0378">Hydrolase</keyword>
<dbReference type="SUPFAM" id="SSF81606">
    <property type="entry name" value="PP2C-like"/>
    <property type="match status" value="1"/>
</dbReference>
<feature type="domain" description="PPM-type phosphatase" evidence="4">
    <location>
        <begin position="416"/>
        <end position="628"/>
    </location>
</feature>
<feature type="transmembrane region" description="Helical" evidence="2">
    <location>
        <begin position="179"/>
        <end position="201"/>
    </location>
</feature>
<dbReference type="PANTHER" id="PTHR43156">
    <property type="entry name" value="STAGE II SPORULATION PROTEIN E-RELATED"/>
    <property type="match status" value="1"/>
</dbReference>
<dbReference type="STRING" id="869212.Turpa_1865"/>
<feature type="signal peptide" evidence="3">
    <location>
        <begin position="1"/>
        <end position="20"/>
    </location>
</feature>
<feature type="transmembrane region" description="Helical" evidence="2">
    <location>
        <begin position="278"/>
        <end position="297"/>
    </location>
</feature>